<reference evidence="1 2" key="1">
    <citation type="submission" date="2020-04" db="EMBL/GenBank/DDBJ databases">
        <title>Perkinsus olseni comparative genomics.</title>
        <authorList>
            <person name="Bogema D.R."/>
        </authorList>
    </citation>
    <scope>NUCLEOTIDE SEQUENCE [LARGE SCALE GENOMIC DNA]</scope>
    <source>
        <strain evidence="1">ATCC PRA-205</strain>
    </source>
</reference>
<dbReference type="InterPro" id="IPR036397">
    <property type="entry name" value="RNaseH_sf"/>
</dbReference>
<evidence type="ECO:0000313" key="2">
    <source>
        <dbReference type="Proteomes" id="UP000574390"/>
    </source>
</evidence>
<gene>
    <name evidence="1" type="ORF">FOZ62_010404</name>
</gene>
<sequence length="145" mass="16557">KYNLAFTPSLGGWWERKHRELGSTLRALLQQRSVPCRSESDWRKLIMIAENRVNSNHSHEVVFGYSPIVPVCGAILHAVTLPRGFQGDPDAVKKEAEVRVRKRNDLLQIYEEEWLQCRNRVAMSKKLSSSAERLSAGDKAILFNP</sequence>
<feature type="non-terminal residue" evidence="1">
    <location>
        <position position="1"/>
    </location>
</feature>
<comment type="caution">
    <text evidence="1">The sequence shown here is derived from an EMBL/GenBank/DDBJ whole genome shotgun (WGS) entry which is preliminary data.</text>
</comment>
<evidence type="ECO:0000313" key="1">
    <source>
        <dbReference type="EMBL" id="KAF4745426.1"/>
    </source>
</evidence>
<proteinExistence type="predicted"/>
<name>A0A7J6TLX8_PEROL</name>
<organism evidence="1 2">
    <name type="scientific">Perkinsus olseni</name>
    <name type="common">Perkinsus atlanticus</name>
    <dbReference type="NCBI Taxonomy" id="32597"/>
    <lineage>
        <taxon>Eukaryota</taxon>
        <taxon>Sar</taxon>
        <taxon>Alveolata</taxon>
        <taxon>Perkinsozoa</taxon>
        <taxon>Perkinsea</taxon>
        <taxon>Perkinsida</taxon>
        <taxon>Perkinsidae</taxon>
        <taxon>Perkinsus</taxon>
    </lineage>
</organism>
<dbReference type="Gene3D" id="3.30.420.10">
    <property type="entry name" value="Ribonuclease H-like superfamily/Ribonuclease H"/>
    <property type="match status" value="1"/>
</dbReference>
<accession>A0A7J6TLX8</accession>
<feature type="non-terminal residue" evidence="1">
    <location>
        <position position="145"/>
    </location>
</feature>
<dbReference type="GO" id="GO:0003676">
    <property type="term" value="F:nucleic acid binding"/>
    <property type="evidence" value="ECO:0007669"/>
    <property type="project" value="InterPro"/>
</dbReference>
<dbReference type="AlphaFoldDB" id="A0A7J6TLX8"/>
<dbReference type="EMBL" id="JABANM010006750">
    <property type="protein sequence ID" value="KAF4745426.1"/>
    <property type="molecule type" value="Genomic_DNA"/>
</dbReference>
<dbReference type="Proteomes" id="UP000574390">
    <property type="component" value="Unassembled WGS sequence"/>
</dbReference>
<protein>
    <submittedName>
        <fullName evidence="1">Uncharacterized protein</fullName>
    </submittedName>
</protein>